<evidence type="ECO:0000256" key="1">
    <source>
        <dbReference type="ARBA" id="ARBA00004585"/>
    </source>
</evidence>
<comment type="catalytic activity">
    <reaction evidence="16">
        <text>[E2 ubiquitin-conjugating enzyme]-S-ubiquitinyl-L-cysteine + [acceptor protein]-L-cysteine = [E2 ubiquitin-conjugating enzyme]-L-cysteine + [acceptor protein]-S-ubiquitinyl-L-cysteine.</text>
        <dbReference type="EC" id="2.3.2.36"/>
    </reaction>
</comment>
<dbReference type="InterPro" id="IPR017907">
    <property type="entry name" value="Znf_RING_CS"/>
</dbReference>
<proteinExistence type="inferred from homology"/>
<evidence type="ECO:0000256" key="8">
    <source>
        <dbReference type="ARBA" id="ARBA00022771"/>
    </source>
</evidence>
<sequence>MSTLEDAWQSAQPRLSQIRAALNSTPAANQRIARVGQLDSELLDQELAQLLQEPINKALSLISPSFRSNFEPELGLLIQLTLYKLSIWNSGATYGAKLQDLRYVVQDSSSTCLAPSNLPRNTLLLHGTLSLVLPYFHNRFRIHALSHAWPDAPSSDQRRKIWDVLVSAESVYAFAGLLNFIAFLWGGRYRTLTDRLLKMRLVPARRLAKRDVSYEFMNRQMVWHAFTEFLLFLLPLFNARTLRRTFLSSISSISAILRPLRMALNPPASAEKPQLRQTRGKYWSLPLDQCAICAQSSQFNLTAPVQENIFSLLPGTTSSLDGPPETTAGTEPPAHPLYNPYETSCGHIYCYHCLAEQMLRTADEDSRTGWECLRCAQEVKEVHRYVVDIIEGENSESDYEFSSDLDIGTDLSGSMGSFSESGFSE</sequence>
<evidence type="ECO:0000256" key="9">
    <source>
        <dbReference type="ARBA" id="ARBA00022786"/>
    </source>
</evidence>
<dbReference type="InterPro" id="IPR006845">
    <property type="entry name" value="Pex_N"/>
</dbReference>
<feature type="domain" description="Pex N-terminal" evidence="19">
    <location>
        <begin position="44"/>
        <end position="252"/>
    </location>
</feature>
<dbReference type="Proteomes" id="UP000284706">
    <property type="component" value="Unassembled WGS sequence"/>
</dbReference>
<evidence type="ECO:0000256" key="4">
    <source>
        <dbReference type="ARBA" id="ARBA00022448"/>
    </source>
</evidence>
<dbReference type="STRING" id="231916.A0A409YVZ8"/>
<dbReference type="SUPFAM" id="SSF57850">
    <property type="entry name" value="RING/U-box"/>
    <property type="match status" value="1"/>
</dbReference>
<dbReference type="EC" id="2.3.2.36" evidence="17"/>
<dbReference type="GO" id="GO:0008270">
    <property type="term" value="F:zinc ion binding"/>
    <property type="evidence" value="ECO:0007669"/>
    <property type="project" value="UniProtKB-KW"/>
</dbReference>
<evidence type="ECO:0000256" key="10">
    <source>
        <dbReference type="ARBA" id="ARBA00022833"/>
    </source>
</evidence>
<dbReference type="InterPro" id="IPR025654">
    <property type="entry name" value="PEX2/10"/>
</dbReference>
<dbReference type="OrthoDB" id="1701437at2759"/>
<keyword evidence="21" id="KW-1185">Reference proteome</keyword>
<keyword evidence="5" id="KW-0808">Transferase</keyword>
<dbReference type="InParanoid" id="A0A409YVZ8"/>
<protein>
    <recommendedName>
        <fullName evidence="17">RING-type E3 ubiquitin transferase (cysteine targeting)</fullName>
        <ecNumber evidence="17">2.3.2.36</ecNumber>
    </recommendedName>
    <alternativeName>
        <fullName evidence="15">Peroxin-2</fullName>
    </alternativeName>
</protein>
<evidence type="ECO:0000256" key="11">
    <source>
        <dbReference type="ARBA" id="ARBA00022927"/>
    </source>
</evidence>
<dbReference type="PANTHER" id="PTHR48178">
    <property type="entry name" value="PEROXISOME BIOGENESIS FACTOR 2"/>
    <property type="match status" value="1"/>
</dbReference>
<keyword evidence="7" id="KW-0479">Metal-binding</keyword>
<gene>
    <name evidence="20" type="ORF">CVT26_012629</name>
</gene>
<keyword evidence="8" id="KW-0863">Zinc-finger</keyword>
<organism evidence="20 21">
    <name type="scientific">Gymnopilus dilepis</name>
    <dbReference type="NCBI Taxonomy" id="231916"/>
    <lineage>
        <taxon>Eukaryota</taxon>
        <taxon>Fungi</taxon>
        <taxon>Dikarya</taxon>
        <taxon>Basidiomycota</taxon>
        <taxon>Agaricomycotina</taxon>
        <taxon>Agaricomycetes</taxon>
        <taxon>Agaricomycetidae</taxon>
        <taxon>Agaricales</taxon>
        <taxon>Agaricineae</taxon>
        <taxon>Hymenogastraceae</taxon>
        <taxon>Gymnopilus</taxon>
    </lineage>
</organism>
<evidence type="ECO:0000256" key="7">
    <source>
        <dbReference type="ARBA" id="ARBA00022723"/>
    </source>
</evidence>
<evidence type="ECO:0000256" key="6">
    <source>
        <dbReference type="ARBA" id="ARBA00022692"/>
    </source>
</evidence>
<comment type="subcellular location">
    <subcellularLocation>
        <location evidence="1">Peroxisome membrane</location>
        <topology evidence="1">Multi-pass membrane protein</topology>
    </subcellularLocation>
</comment>
<dbReference type="GO" id="GO:0016567">
    <property type="term" value="P:protein ubiquitination"/>
    <property type="evidence" value="ECO:0007669"/>
    <property type="project" value="UniProtKB-ARBA"/>
</dbReference>
<reference evidence="20 21" key="1">
    <citation type="journal article" date="2018" name="Evol. Lett.">
        <title>Horizontal gene cluster transfer increased hallucinogenic mushroom diversity.</title>
        <authorList>
            <person name="Reynolds H.T."/>
            <person name="Vijayakumar V."/>
            <person name="Gluck-Thaler E."/>
            <person name="Korotkin H.B."/>
            <person name="Matheny P.B."/>
            <person name="Slot J.C."/>
        </authorList>
    </citation>
    <scope>NUCLEOTIDE SEQUENCE [LARGE SCALE GENOMIC DNA]</scope>
    <source>
        <strain evidence="20 21">SRW20</strain>
    </source>
</reference>
<dbReference type="EMBL" id="NHYE01000160">
    <property type="protein sequence ID" value="PPR07196.1"/>
    <property type="molecule type" value="Genomic_DNA"/>
</dbReference>
<evidence type="ECO:0000256" key="5">
    <source>
        <dbReference type="ARBA" id="ARBA00022679"/>
    </source>
</evidence>
<dbReference type="AlphaFoldDB" id="A0A409YVZ8"/>
<keyword evidence="12 18" id="KW-1133">Transmembrane helix</keyword>
<keyword evidence="11" id="KW-0653">Protein transport</keyword>
<dbReference type="GO" id="GO:0061630">
    <property type="term" value="F:ubiquitin protein ligase activity"/>
    <property type="evidence" value="ECO:0007669"/>
    <property type="project" value="UniProtKB-EC"/>
</dbReference>
<accession>A0A409YVZ8</accession>
<evidence type="ECO:0000313" key="20">
    <source>
        <dbReference type="EMBL" id="PPR07196.1"/>
    </source>
</evidence>
<name>A0A409YVZ8_9AGAR</name>
<comment type="pathway">
    <text evidence="2">Protein modification; protein ubiquitination.</text>
</comment>
<comment type="caution">
    <text evidence="20">The sequence shown here is derived from an EMBL/GenBank/DDBJ whole genome shotgun (WGS) entry which is preliminary data.</text>
</comment>
<dbReference type="GO" id="GO:0005778">
    <property type="term" value="C:peroxisomal membrane"/>
    <property type="evidence" value="ECO:0007669"/>
    <property type="project" value="UniProtKB-SubCell"/>
</dbReference>
<evidence type="ECO:0000256" key="15">
    <source>
        <dbReference type="ARBA" id="ARBA00032511"/>
    </source>
</evidence>
<evidence type="ECO:0000256" key="12">
    <source>
        <dbReference type="ARBA" id="ARBA00022989"/>
    </source>
</evidence>
<dbReference type="Pfam" id="PF04757">
    <property type="entry name" value="Pex2_Pex12"/>
    <property type="match status" value="1"/>
</dbReference>
<dbReference type="InterPro" id="IPR013083">
    <property type="entry name" value="Znf_RING/FYVE/PHD"/>
</dbReference>
<dbReference type="Gene3D" id="3.30.40.10">
    <property type="entry name" value="Zinc/RING finger domain, C3HC4 (zinc finger)"/>
    <property type="match status" value="1"/>
</dbReference>
<keyword evidence="10" id="KW-0862">Zinc</keyword>
<evidence type="ECO:0000256" key="18">
    <source>
        <dbReference type="SAM" id="Phobius"/>
    </source>
</evidence>
<comment type="similarity">
    <text evidence="3">Belongs to the pex2/pex10/pex12 family.</text>
</comment>
<dbReference type="PROSITE" id="PS00518">
    <property type="entry name" value="ZF_RING_1"/>
    <property type="match status" value="1"/>
</dbReference>
<keyword evidence="6 18" id="KW-0812">Transmembrane</keyword>
<evidence type="ECO:0000256" key="3">
    <source>
        <dbReference type="ARBA" id="ARBA00008704"/>
    </source>
</evidence>
<keyword evidence="9" id="KW-0833">Ubl conjugation pathway</keyword>
<dbReference type="PANTHER" id="PTHR48178:SF1">
    <property type="entry name" value="PEROXISOME BIOGENESIS FACTOR 2"/>
    <property type="match status" value="1"/>
</dbReference>
<feature type="transmembrane region" description="Helical" evidence="18">
    <location>
        <begin position="164"/>
        <end position="185"/>
    </location>
</feature>
<evidence type="ECO:0000256" key="16">
    <source>
        <dbReference type="ARBA" id="ARBA00034438"/>
    </source>
</evidence>
<keyword evidence="14" id="KW-0576">Peroxisome</keyword>
<evidence type="ECO:0000256" key="2">
    <source>
        <dbReference type="ARBA" id="ARBA00004906"/>
    </source>
</evidence>
<dbReference type="GO" id="GO:0016562">
    <property type="term" value="P:protein import into peroxisome matrix, receptor recycling"/>
    <property type="evidence" value="ECO:0007669"/>
    <property type="project" value="UniProtKB-ARBA"/>
</dbReference>
<keyword evidence="4" id="KW-0813">Transport</keyword>
<evidence type="ECO:0000256" key="13">
    <source>
        <dbReference type="ARBA" id="ARBA00023136"/>
    </source>
</evidence>
<evidence type="ECO:0000256" key="14">
    <source>
        <dbReference type="ARBA" id="ARBA00023140"/>
    </source>
</evidence>
<evidence type="ECO:0000256" key="17">
    <source>
        <dbReference type="ARBA" id="ARBA00034523"/>
    </source>
</evidence>
<evidence type="ECO:0000259" key="19">
    <source>
        <dbReference type="Pfam" id="PF04757"/>
    </source>
</evidence>
<keyword evidence="13 18" id="KW-0472">Membrane</keyword>
<evidence type="ECO:0000313" key="21">
    <source>
        <dbReference type="Proteomes" id="UP000284706"/>
    </source>
</evidence>